<feature type="region of interest" description="Disordered" evidence="7">
    <location>
        <begin position="127"/>
        <end position="150"/>
    </location>
</feature>
<organism evidence="9 10">
    <name type="scientific">Plutella xylostella</name>
    <name type="common">Diamondback moth</name>
    <name type="synonym">Plutella maculipennis</name>
    <dbReference type="NCBI Taxonomy" id="51655"/>
    <lineage>
        <taxon>Eukaryota</taxon>
        <taxon>Metazoa</taxon>
        <taxon>Ecdysozoa</taxon>
        <taxon>Arthropoda</taxon>
        <taxon>Hexapoda</taxon>
        <taxon>Insecta</taxon>
        <taxon>Pterygota</taxon>
        <taxon>Neoptera</taxon>
        <taxon>Endopterygota</taxon>
        <taxon>Lepidoptera</taxon>
        <taxon>Glossata</taxon>
        <taxon>Ditrysia</taxon>
        <taxon>Yponomeutoidea</taxon>
        <taxon>Plutellidae</taxon>
        <taxon>Plutella</taxon>
    </lineage>
</organism>
<evidence type="ECO:0000313" key="9">
    <source>
        <dbReference type="EMBL" id="KAG7295969.1"/>
    </source>
</evidence>
<keyword evidence="6" id="KW-0175">Coiled coil</keyword>
<feature type="coiled-coil region" evidence="6">
    <location>
        <begin position="346"/>
        <end position="377"/>
    </location>
</feature>
<evidence type="ECO:0000256" key="2">
    <source>
        <dbReference type="ARBA" id="ARBA00016807"/>
    </source>
</evidence>
<gene>
    <name evidence="9" type="ORF">JYU34_021061</name>
</gene>
<dbReference type="SMART" id="SM00717">
    <property type="entry name" value="SANT"/>
    <property type="match status" value="2"/>
</dbReference>
<keyword evidence="10" id="KW-1185">Reference proteome</keyword>
<dbReference type="InterPro" id="IPR028002">
    <property type="entry name" value="Myb_DNA-bind_5"/>
</dbReference>
<proteinExistence type="predicted"/>
<sequence length="421" mass="48489">MDDSDNSQEDIKNGNRCQKRCPQFTIEEIGKLVELVEKYKFVLLNKTTNANTIRCKDVAWVRIGKAFNNQGFPHERSVERLITKWKNLKKQTRILFRNDSDLNQSQHDPIFHQIWALLVESDSNEAYSADVPPELSDDEEDTKNQVNRRKNGWDRCKVKKSVSEDIADESGSSRERSVNFSPQETKLLIQCVREEKNIVFNKSCSLNLRRRAWNRIANSFNKQSPVERTSKVLHTKFVNMKNKAKLLNLKSYMKDFSRKHSKLVNENIRQIKPEPIEAIEPVFEVKSHIDESHDDGFNDLGDVSGRGRLSPDPLSTVLNGDAGAPWYSADNREVVKRQLELLDYQMETAKLERQRLLDAMQAEKRDHETRATEAALRLRAARLEAVAMETRLTPAHPALAYPPPELPAREYAASTEFQSDL</sequence>
<comment type="subunit">
    <text evidence="1">Self-associates forming complexes of several hundred monomers.</text>
</comment>
<evidence type="ECO:0000313" key="10">
    <source>
        <dbReference type="Proteomes" id="UP000823941"/>
    </source>
</evidence>
<evidence type="ECO:0000259" key="8">
    <source>
        <dbReference type="SMART" id="SM00717"/>
    </source>
</evidence>
<dbReference type="PANTHER" id="PTHR21411">
    <property type="entry name" value="APONTIC"/>
    <property type="match status" value="1"/>
</dbReference>
<protein>
    <recommendedName>
        <fullName evidence="2">Regulatory protein zeste</fullName>
    </recommendedName>
</protein>
<evidence type="ECO:0000256" key="5">
    <source>
        <dbReference type="ARBA" id="ARBA00025466"/>
    </source>
</evidence>
<comment type="function">
    <text evidence="5">Involved in transvection phenomena (= synapsis-dependent gene expression), where the synaptic pairing of chromosomes carrying genes with which zeste interacts influences the expression of these genes. Zeste binds to DNA and stimulates transcription from a nearby promoter.</text>
</comment>
<reference evidence="9 10" key="1">
    <citation type="submission" date="2021-06" db="EMBL/GenBank/DDBJ databases">
        <title>A haploid diamondback moth (Plutella xylostella L.) genome assembly resolves 31 chromosomes and identifies a diamide resistance mutation.</title>
        <authorList>
            <person name="Ward C.M."/>
            <person name="Perry K.D."/>
            <person name="Baker G."/>
            <person name="Powis K."/>
            <person name="Heckel D.G."/>
            <person name="Baxter S.W."/>
        </authorList>
    </citation>
    <scope>NUCLEOTIDE SEQUENCE [LARGE SCALE GENOMIC DNA]</scope>
    <source>
        <strain evidence="9 10">LV</strain>
        <tissue evidence="9">Single pupa</tissue>
    </source>
</reference>
<evidence type="ECO:0000256" key="7">
    <source>
        <dbReference type="SAM" id="MobiDB-lite"/>
    </source>
</evidence>
<evidence type="ECO:0000256" key="6">
    <source>
        <dbReference type="SAM" id="Coils"/>
    </source>
</evidence>
<evidence type="ECO:0000256" key="1">
    <source>
        <dbReference type="ARBA" id="ARBA00011764"/>
    </source>
</evidence>
<name>A0ABQ7PTZ6_PLUXY</name>
<dbReference type="EMBL" id="JAHIBW010000029">
    <property type="protein sequence ID" value="KAG7295969.1"/>
    <property type="molecule type" value="Genomic_DNA"/>
</dbReference>
<feature type="domain" description="Myb-like" evidence="8">
    <location>
        <begin position="176"/>
        <end position="243"/>
    </location>
</feature>
<keyword evidence="3" id="KW-0805">Transcription regulation</keyword>
<dbReference type="Pfam" id="PF13873">
    <property type="entry name" value="Myb_DNA-bind_5"/>
    <property type="match status" value="2"/>
</dbReference>
<feature type="domain" description="Myb-like" evidence="8">
    <location>
        <begin position="20"/>
        <end position="91"/>
    </location>
</feature>
<comment type="caution">
    <text evidence="9">The sequence shown here is derived from an EMBL/GenBank/DDBJ whole genome shotgun (WGS) entry which is preliminary data.</text>
</comment>
<dbReference type="Proteomes" id="UP000823941">
    <property type="component" value="Chromosome 29"/>
</dbReference>
<dbReference type="PANTHER" id="PTHR21411:SF0">
    <property type="entry name" value="REGULATORY PROTEIN ZESTE"/>
    <property type="match status" value="1"/>
</dbReference>
<evidence type="ECO:0000256" key="4">
    <source>
        <dbReference type="ARBA" id="ARBA00023163"/>
    </source>
</evidence>
<dbReference type="InterPro" id="IPR001005">
    <property type="entry name" value="SANT/Myb"/>
</dbReference>
<accession>A0ABQ7PTZ6</accession>
<evidence type="ECO:0000256" key="3">
    <source>
        <dbReference type="ARBA" id="ARBA00023015"/>
    </source>
</evidence>
<keyword evidence="4" id="KW-0804">Transcription</keyword>